<sequence length="163" mass="18222">MSLLVKDVMVPVSDYSTVSGEATVREAISALRGSFHREGRAWHGHYSVLVLDREGRLAGLLTLRSLLRAVGFKDLTDDIWIKAESWGWYFMEKMQTGAGVRVRDIMRPLELATVNARQTLKQAAHLLLTHQVNSLPVLEDGKVTGILRTIDVFRAIDEIIPGI</sequence>
<evidence type="ECO:0000256" key="2">
    <source>
        <dbReference type="PROSITE-ProRule" id="PRU00703"/>
    </source>
</evidence>
<evidence type="ECO:0000313" key="5">
    <source>
        <dbReference type="Proteomes" id="UP000078532"/>
    </source>
</evidence>
<dbReference type="RefSeq" id="WP_066669360.1">
    <property type="nucleotide sequence ID" value="NZ_LYVF01000172.1"/>
</dbReference>
<dbReference type="STRING" id="1838280.A6M21_12555"/>
<protein>
    <submittedName>
        <fullName evidence="4">CBS domain-containing protein</fullName>
    </submittedName>
</protein>
<gene>
    <name evidence="4" type="ORF">A6M21_12555</name>
</gene>
<dbReference type="SMART" id="SM00116">
    <property type="entry name" value="CBS"/>
    <property type="match status" value="2"/>
</dbReference>
<feature type="domain" description="CBS" evidence="3">
    <location>
        <begin position="106"/>
        <end position="162"/>
    </location>
</feature>
<dbReference type="Gene3D" id="3.10.580.10">
    <property type="entry name" value="CBS-domain"/>
    <property type="match status" value="1"/>
</dbReference>
<dbReference type="InterPro" id="IPR051257">
    <property type="entry name" value="Diverse_CBS-Domain"/>
</dbReference>
<dbReference type="InterPro" id="IPR000644">
    <property type="entry name" value="CBS_dom"/>
</dbReference>
<evidence type="ECO:0000256" key="1">
    <source>
        <dbReference type="ARBA" id="ARBA00023122"/>
    </source>
</evidence>
<reference evidence="4 5" key="1">
    <citation type="submission" date="2016-04" db="EMBL/GenBank/DDBJ databases">
        <authorList>
            <person name="Evans L.H."/>
            <person name="Alamgir A."/>
            <person name="Owens N."/>
            <person name="Weber N.D."/>
            <person name="Virtaneva K."/>
            <person name="Barbian K."/>
            <person name="Babar A."/>
            <person name="Rosenke K."/>
        </authorList>
    </citation>
    <scope>NUCLEOTIDE SEQUENCE [LARGE SCALE GENOMIC DNA]</scope>
    <source>
        <strain evidence="4 5">LMa1</strain>
    </source>
</reference>
<accession>A0A1B7LD06</accession>
<name>A0A1B7LD06_9FIRM</name>
<dbReference type="EMBL" id="LYVF01000172">
    <property type="protein sequence ID" value="OAT80816.1"/>
    <property type="molecule type" value="Genomic_DNA"/>
</dbReference>
<dbReference type="Proteomes" id="UP000078532">
    <property type="component" value="Unassembled WGS sequence"/>
</dbReference>
<comment type="caution">
    <text evidence="4">The sequence shown here is derived from an EMBL/GenBank/DDBJ whole genome shotgun (WGS) entry which is preliminary data.</text>
</comment>
<keyword evidence="1 2" id="KW-0129">CBS domain</keyword>
<dbReference type="OrthoDB" id="1787337at2"/>
<dbReference type="PROSITE" id="PS51371">
    <property type="entry name" value="CBS"/>
    <property type="match status" value="2"/>
</dbReference>
<dbReference type="SUPFAM" id="SSF54631">
    <property type="entry name" value="CBS-domain pair"/>
    <property type="match status" value="1"/>
</dbReference>
<feature type="domain" description="CBS" evidence="3">
    <location>
        <begin position="9"/>
        <end position="79"/>
    </location>
</feature>
<organism evidence="4 5">
    <name type="scientific">Desulfotomaculum copahuensis</name>
    <dbReference type="NCBI Taxonomy" id="1838280"/>
    <lineage>
        <taxon>Bacteria</taxon>
        <taxon>Bacillati</taxon>
        <taxon>Bacillota</taxon>
        <taxon>Clostridia</taxon>
        <taxon>Eubacteriales</taxon>
        <taxon>Desulfotomaculaceae</taxon>
        <taxon>Desulfotomaculum</taxon>
    </lineage>
</organism>
<dbReference type="PANTHER" id="PTHR43080:SF2">
    <property type="entry name" value="CBS DOMAIN-CONTAINING PROTEIN"/>
    <property type="match status" value="1"/>
</dbReference>
<dbReference type="InterPro" id="IPR046342">
    <property type="entry name" value="CBS_dom_sf"/>
</dbReference>
<dbReference type="AlphaFoldDB" id="A0A1B7LD06"/>
<evidence type="ECO:0000313" key="4">
    <source>
        <dbReference type="EMBL" id="OAT80816.1"/>
    </source>
</evidence>
<dbReference type="Pfam" id="PF00571">
    <property type="entry name" value="CBS"/>
    <property type="match status" value="2"/>
</dbReference>
<keyword evidence="5" id="KW-1185">Reference proteome</keyword>
<evidence type="ECO:0000259" key="3">
    <source>
        <dbReference type="PROSITE" id="PS51371"/>
    </source>
</evidence>
<dbReference type="PANTHER" id="PTHR43080">
    <property type="entry name" value="CBS DOMAIN-CONTAINING PROTEIN CBSX3, MITOCHONDRIAL"/>
    <property type="match status" value="1"/>
</dbReference>
<proteinExistence type="predicted"/>